<name>A0ABS0SZV3_9CAUL</name>
<protein>
    <submittedName>
        <fullName evidence="3">Entry exclusion protein TrbK-alt</fullName>
    </submittedName>
</protein>
<evidence type="ECO:0000256" key="2">
    <source>
        <dbReference type="SAM" id="Phobius"/>
    </source>
</evidence>
<keyword evidence="2" id="KW-0472">Membrane</keyword>
<dbReference type="InterPro" id="IPR027587">
    <property type="entry name" value="TrbK"/>
</dbReference>
<dbReference type="NCBIfam" id="TIGR04360">
    <property type="entry name" value="other_trbK"/>
    <property type="match status" value="1"/>
</dbReference>
<dbReference type="Pfam" id="PF20084">
    <property type="entry name" value="TrbK"/>
    <property type="match status" value="1"/>
</dbReference>
<dbReference type="Proteomes" id="UP000639859">
    <property type="component" value="Unassembled WGS sequence"/>
</dbReference>
<gene>
    <name evidence="3" type="primary">trbK-alt</name>
    <name evidence="3" type="ORF">I4Q42_15920</name>
</gene>
<sequence>MSLTLSGKAAFRLGAVGLAGMVIIVAAMQTHRDTPAKATPAPPSRPASQAGHNELARCQALGADGAEEPDCLRAWEQQRRRFLGLPSEKGR</sequence>
<evidence type="ECO:0000313" key="3">
    <source>
        <dbReference type="EMBL" id="MBI1685158.1"/>
    </source>
</evidence>
<accession>A0ABS0SZV3</accession>
<proteinExistence type="predicted"/>
<comment type="caution">
    <text evidence="3">The sequence shown here is derived from an EMBL/GenBank/DDBJ whole genome shotgun (WGS) entry which is preliminary data.</text>
</comment>
<keyword evidence="4" id="KW-1185">Reference proteome</keyword>
<dbReference type="EMBL" id="JADWOX010000011">
    <property type="protein sequence ID" value="MBI1685158.1"/>
    <property type="molecule type" value="Genomic_DNA"/>
</dbReference>
<dbReference type="RefSeq" id="WP_198577067.1">
    <property type="nucleotide sequence ID" value="NZ_JADWOX010000011.1"/>
</dbReference>
<reference evidence="3 4" key="1">
    <citation type="submission" date="2020-11" db="EMBL/GenBank/DDBJ databases">
        <title>genome sequence of strain KACC 18849.</title>
        <authorList>
            <person name="Gao J."/>
            <person name="Zhang X."/>
        </authorList>
    </citation>
    <scope>NUCLEOTIDE SEQUENCE [LARGE SCALE GENOMIC DNA]</scope>
    <source>
        <strain evidence="3 4">KACC 18849</strain>
    </source>
</reference>
<evidence type="ECO:0000256" key="1">
    <source>
        <dbReference type="SAM" id="MobiDB-lite"/>
    </source>
</evidence>
<organism evidence="3 4">
    <name type="scientific">Caulobacter hibisci</name>
    <dbReference type="NCBI Taxonomy" id="2035993"/>
    <lineage>
        <taxon>Bacteria</taxon>
        <taxon>Pseudomonadati</taxon>
        <taxon>Pseudomonadota</taxon>
        <taxon>Alphaproteobacteria</taxon>
        <taxon>Caulobacterales</taxon>
        <taxon>Caulobacteraceae</taxon>
        <taxon>Caulobacter</taxon>
    </lineage>
</organism>
<keyword evidence="2" id="KW-0812">Transmembrane</keyword>
<evidence type="ECO:0000313" key="4">
    <source>
        <dbReference type="Proteomes" id="UP000639859"/>
    </source>
</evidence>
<feature type="region of interest" description="Disordered" evidence="1">
    <location>
        <begin position="32"/>
        <end position="53"/>
    </location>
</feature>
<feature type="transmembrane region" description="Helical" evidence="2">
    <location>
        <begin position="9"/>
        <end position="28"/>
    </location>
</feature>
<keyword evidence="2" id="KW-1133">Transmembrane helix</keyword>